<dbReference type="Pfam" id="PF00698">
    <property type="entry name" value="Acyl_transf_1"/>
    <property type="match status" value="1"/>
</dbReference>
<keyword evidence="7" id="KW-1185">Reference proteome</keyword>
<evidence type="ECO:0000313" key="6">
    <source>
        <dbReference type="EMBL" id="CTQ74030.1"/>
    </source>
</evidence>
<dbReference type="AlphaFoldDB" id="A0A0M7AII0"/>
<keyword evidence="2" id="KW-0808">Transferase</keyword>
<dbReference type="InterPro" id="IPR050858">
    <property type="entry name" value="Mal-CoA-ACP_Trans/PKS_FabD"/>
</dbReference>
<dbReference type="InterPro" id="IPR049489">
    <property type="entry name" value="FabD-like_helical_ins"/>
</dbReference>
<dbReference type="GO" id="GO:0004314">
    <property type="term" value="F:[acyl-carrier-protein] S-malonyltransferase activity"/>
    <property type="evidence" value="ECO:0007669"/>
    <property type="project" value="UniProtKB-EC"/>
</dbReference>
<accession>A0A0M7AII0</accession>
<feature type="domain" description="Malonyl-CoA:ACP transacylase (MAT)" evidence="5">
    <location>
        <begin position="5"/>
        <end position="278"/>
    </location>
</feature>
<dbReference type="SUPFAM" id="SSF52151">
    <property type="entry name" value="FabD/lysophospholipase-like"/>
    <property type="match status" value="1"/>
</dbReference>
<dbReference type="GO" id="GO:0005829">
    <property type="term" value="C:cytosol"/>
    <property type="evidence" value="ECO:0007669"/>
    <property type="project" value="TreeGrafter"/>
</dbReference>
<dbReference type="Gene3D" id="3.20.20.70">
    <property type="entry name" value="Aldolase class I"/>
    <property type="match status" value="1"/>
</dbReference>
<gene>
    <name evidence="6" type="primary">baeE</name>
    <name evidence="6" type="ORF">LA5096_03888</name>
</gene>
<protein>
    <recommendedName>
        <fullName evidence="1">[acyl-carrier-protein] S-malonyltransferase</fullName>
        <ecNumber evidence="1">2.3.1.39</ecNumber>
    </recommendedName>
</protein>
<sequence length="778" mass="85107">MSVCMFPGQGAQRLGMGQDIFVRFKDLKEQADDILGYDLARLCKDGPIEKLSQTEYTQPALYAVNSLQYLKYLEDGGRTPEYLLGHSVSEYAALFAAGVLDFATGLKIVVKRGELMSEAQGGGMAAVLGLKANEIEEILRSEGIHDVFAANYNTPKQIVLSGIKQSVIGAERQFVDAGASHYKVLQVSGAFHTPFMEKACRRFAEFISCFEFESQNIPVISNVTARPHVDADIAARMIEQVTSPVRWSDSLRYLLAKGVSFSDIQEVGPEGPPIVRPMFKRTELEAGPLDSAELAAELPPLMERPKTEKQDDSHTRGLGKPIEMNGSAVKFSHVSMENIGSRAFCEAFGVRYPYGSGAMYQGIASADLVIRMAKAGLLGIFGAAGLPIPQIKAAIARIRSNIPAGRPFGVNFIAHLNRPHLEDELTDLLLAEGVSLIEASAFMDVTQALVRYRAKGLRSESGRVQADNRVIAKVSRPDVASQFLRSAPEPMIKKLLHEKAITEEEADLLRRVPMADAICVEADSGGHTDQGMPFALIPPVLKLREAAEEAFDLSGRIFVGAAGGIGTPEAAAAVLILGADFIITGSINQCTVEAGTSAAVKDMLADVNVYDTAYAPSGEMFELGSKIQVLKKGVFFPSRAEKLVATYRQHDSLETIEPKLRSQIEDRYLGRSFGEVFEQIAKAYPAEEIERAQRMPKHKMALVFKRYYRDTTDWALKGMTERKVDFQVHCGPAQGAFNQWVAGSSLEAWQNRHADAIGLHLLEQTADLLNRRLSVFTG</sequence>
<name>A0A0M7AII0_9HYPH</name>
<dbReference type="EMBL" id="CXWC01000011">
    <property type="protein sequence ID" value="CTQ74030.1"/>
    <property type="molecule type" value="Genomic_DNA"/>
</dbReference>
<proteinExistence type="predicted"/>
<dbReference type="InterPro" id="IPR001227">
    <property type="entry name" value="Ac_transferase_dom_sf"/>
</dbReference>
<dbReference type="Proteomes" id="UP000049983">
    <property type="component" value="Unassembled WGS sequence"/>
</dbReference>
<evidence type="ECO:0000313" key="7">
    <source>
        <dbReference type="Proteomes" id="UP000049983"/>
    </source>
</evidence>
<evidence type="ECO:0000256" key="1">
    <source>
        <dbReference type="ARBA" id="ARBA00013258"/>
    </source>
</evidence>
<dbReference type="NCBIfam" id="TIGR02814">
    <property type="entry name" value="pfaD_fam"/>
    <property type="match status" value="1"/>
</dbReference>
<dbReference type="InterPro" id="IPR016035">
    <property type="entry name" value="Acyl_Trfase/lysoPLipase"/>
</dbReference>
<dbReference type="InterPro" id="IPR016036">
    <property type="entry name" value="Malonyl_transacylase_ACP-bd"/>
</dbReference>
<dbReference type="OrthoDB" id="9808564at2"/>
<dbReference type="NCBIfam" id="TIGR00128">
    <property type="entry name" value="fabD"/>
    <property type="match status" value="1"/>
</dbReference>
<dbReference type="PANTHER" id="PTHR42681">
    <property type="entry name" value="MALONYL-COA-ACYL CARRIER PROTEIN TRANSACYLASE, MITOCHONDRIAL"/>
    <property type="match status" value="1"/>
</dbReference>
<dbReference type="Gene3D" id="3.30.70.250">
    <property type="entry name" value="Malonyl-CoA ACP transacylase, ACP-binding"/>
    <property type="match status" value="1"/>
</dbReference>
<dbReference type="RefSeq" id="WP_055112029.1">
    <property type="nucleotide sequence ID" value="NZ_CXWA01000005.1"/>
</dbReference>
<dbReference type="SMART" id="SM00827">
    <property type="entry name" value="PKS_AT"/>
    <property type="match status" value="1"/>
</dbReference>
<dbReference type="Pfam" id="PF21607">
    <property type="entry name" value="FabD_helical_ins"/>
    <property type="match status" value="1"/>
</dbReference>
<evidence type="ECO:0000256" key="3">
    <source>
        <dbReference type="ARBA" id="ARBA00023315"/>
    </source>
</evidence>
<dbReference type="Gene3D" id="3.40.366.10">
    <property type="entry name" value="Malonyl-Coenzyme A Acyl Carrier Protein, domain 2"/>
    <property type="match status" value="1"/>
</dbReference>
<dbReference type="STRING" id="311410.LA5095_00748"/>
<dbReference type="SUPFAM" id="SSF51412">
    <property type="entry name" value="Inosine monophosphate dehydrogenase (IMPDH)"/>
    <property type="match status" value="1"/>
</dbReference>
<dbReference type="GO" id="GO:0006633">
    <property type="term" value="P:fatty acid biosynthetic process"/>
    <property type="evidence" value="ECO:0007669"/>
    <property type="project" value="TreeGrafter"/>
</dbReference>
<dbReference type="EC" id="2.3.1.39" evidence="1"/>
<dbReference type="GeneID" id="97671216"/>
<dbReference type="InterPro" id="IPR004410">
    <property type="entry name" value="Malonyl_CoA-ACP_transAc_FabD"/>
</dbReference>
<dbReference type="InterPro" id="IPR014043">
    <property type="entry name" value="Acyl_transferase_dom"/>
</dbReference>
<organism evidence="6 7">
    <name type="scientific">Roseibium album</name>
    <dbReference type="NCBI Taxonomy" id="311410"/>
    <lineage>
        <taxon>Bacteria</taxon>
        <taxon>Pseudomonadati</taxon>
        <taxon>Pseudomonadota</taxon>
        <taxon>Alphaproteobacteria</taxon>
        <taxon>Hyphomicrobiales</taxon>
        <taxon>Stappiaceae</taxon>
        <taxon>Roseibium</taxon>
    </lineage>
</organism>
<dbReference type="SUPFAM" id="SSF55048">
    <property type="entry name" value="Probable ACP-binding domain of malonyl-CoA ACP transacylase"/>
    <property type="match status" value="1"/>
</dbReference>
<keyword evidence="3" id="KW-0012">Acyltransferase</keyword>
<evidence type="ECO:0000256" key="4">
    <source>
        <dbReference type="ARBA" id="ARBA00048462"/>
    </source>
</evidence>
<dbReference type="Pfam" id="PF03060">
    <property type="entry name" value="NMO"/>
    <property type="match status" value="1"/>
</dbReference>
<comment type="catalytic activity">
    <reaction evidence="4">
        <text>holo-[ACP] + malonyl-CoA = malonyl-[ACP] + CoA</text>
        <dbReference type="Rhea" id="RHEA:41792"/>
        <dbReference type="Rhea" id="RHEA-COMP:9623"/>
        <dbReference type="Rhea" id="RHEA-COMP:9685"/>
        <dbReference type="ChEBI" id="CHEBI:57287"/>
        <dbReference type="ChEBI" id="CHEBI:57384"/>
        <dbReference type="ChEBI" id="CHEBI:64479"/>
        <dbReference type="ChEBI" id="CHEBI:78449"/>
        <dbReference type="EC" id="2.3.1.39"/>
    </reaction>
</comment>
<evidence type="ECO:0000256" key="2">
    <source>
        <dbReference type="ARBA" id="ARBA00022679"/>
    </source>
</evidence>
<dbReference type="InterPro" id="IPR013785">
    <property type="entry name" value="Aldolase_TIM"/>
</dbReference>
<dbReference type="InterPro" id="IPR014179">
    <property type="entry name" value="PfaD-like_TIM-barrel"/>
</dbReference>
<dbReference type="PANTHER" id="PTHR42681:SF1">
    <property type="entry name" value="MALONYL-COA-ACYL CARRIER PROTEIN TRANSACYLASE, MITOCHONDRIAL"/>
    <property type="match status" value="1"/>
</dbReference>
<reference evidence="7" key="1">
    <citation type="submission" date="2015-07" db="EMBL/GenBank/DDBJ databases">
        <authorList>
            <person name="Rodrigo-Torres Lidia"/>
            <person name="Arahal R.David."/>
        </authorList>
    </citation>
    <scope>NUCLEOTIDE SEQUENCE [LARGE SCALE GENOMIC DNA]</scope>
    <source>
        <strain evidence="7">CECT 5096</strain>
    </source>
</reference>
<evidence type="ECO:0000259" key="5">
    <source>
        <dbReference type="SMART" id="SM00827"/>
    </source>
</evidence>